<feature type="compositionally biased region" description="Pro residues" evidence="2">
    <location>
        <begin position="398"/>
        <end position="418"/>
    </location>
</feature>
<feature type="region of interest" description="Disordered" evidence="2">
    <location>
        <begin position="279"/>
        <end position="332"/>
    </location>
</feature>
<dbReference type="Proteomes" id="UP001177023">
    <property type="component" value="Unassembled WGS sequence"/>
</dbReference>
<dbReference type="EMBL" id="CATQJA010002659">
    <property type="protein sequence ID" value="CAJ0580089.1"/>
    <property type="molecule type" value="Genomic_DNA"/>
</dbReference>
<protein>
    <submittedName>
        <fullName evidence="3">Uncharacterized protein</fullName>
    </submittedName>
</protein>
<feature type="compositionally biased region" description="Basic and acidic residues" evidence="2">
    <location>
        <begin position="1"/>
        <end position="17"/>
    </location>
</feature>
<keyword evidence="1" id="KW-0175">Coiled coil</keyword>
<organism evidence="3 4">
    <name type="scientific">Mesorhabditis spiculigera</name>
    <dbReference type="NCBI Taxonomy" id="96644"/>
    <lineage>
        <taxon>Eukaryota</taxon>
        <taxon>Metazoa</taxon>
        <taxon>Ecdysozoa</taxon>
        <taxon>Nematoda</taxon>
        <taxon>Chromadorea</taxon>
        <taxon>Rhabditida</taxon>
        <taxon>Rhabditina</taxon>
        <taxon>Rhabditomorpha</taxon>
        <taxon>Rhabditoidea</taxon>
        <taxon>Rhabditidae</taxon>
        <taxon>Mesorhabditinae</taxon>
        <taxon>Mesorhabditis</taxon>
    </lineage>
</organism>
<feature type="compositionally biased region" description="Basic residues" evidence="2">
    <location>
        <begin position="500"/>
        <end position="511"/>
    </location>
</feature>
<gene>
    <name evidence="3" type="ORF">MSPICULIGERA_LOCUS18292</name>
</gene>
<name>A0AA36D599_9BILA</name>
<accession>A0AA36D599</accession>
<feature type="region of interest" description="Disordered" evidence="2">
    <location>
        <begin position="398"/>
        <end position="527"/>
    </location>
</feature>
<proteinExistence type="predicted"/>
<feature type="region of interest" description="Disordered" evidence="2">
    <location>
        <begin position="1"/>
        <end position="20"/>
    </location>
</feature>
<keyword evidence="4" id="KW-1185">Reference proteome</keyword>
<feature type="compositionally biased region" description="Polar residues" evidence="2">
    <location>
        <begin position="457"/>
        <end position="478"/>
    </location>
</feature>
<feature type="coiled-coil region" evidence="1">
    <location>
        <begin position="79"/>
        <end position="183"/>
    </location>
</feature>
<feature type="non-terminal residue" evidence="3">
    <location>
        <position position="527"/>
    </location>
</feature>
<evidence type="ECO:0000313" key="3">
    <source>
        <dbReference type="EMBL" id="CAJ0580089.1"/>
    </source>
</evidence>
<comment type="caution">
    <text evidence="3">The sequence shown here is derived from an EMBL/GenBank/DDBJ whole genome shotgun (WGS) entry which is preliminary data.</text>
</comment>
<sequence length="527" mass="59570">MNHPHQYEDDQTDRDTIDLGPRTTLLPVIVPLRHRAVENLRPCTTTRGRRRDAQQISVSLEELDLEEPVLAQRALFVELECKRDSVRDQNSRMSDLQRQFDAFQAEIDQLRHEKQRVQALLEVSQEESKELRSAKEELTALLSARSTERALEIPEEAELRSEIARLENDKRELRKNMVSISGRANLFIDNIRSQLDVFSNFVNGADDDWFKKICDANNNHVYTAVHADLWAADLMKACMEMAPPEHPERKPDDASQYGRQNAGLVPFAVLRQSLLQPVSQPNEHNTAPPPQASAERFPTCSAFSDSSHPAKAQKAPTEGAVKSKSAEAATEHKPYVSRIPVVPSSPLTNFIGGRLPSETPDGEKLAVHQHAEVENHPHGKCYVRYPCGGCQPMPPPGPPPHTTYMQPPPYPNRPPLPSGRPEFTFGFAPMPPPRRFRQQGPQNLTMSYFQPPPEQPSSPAGTTQPPHQHGANSPNQQEGSHRPAHNAHPSNHHRNDNNNHHHQHNQMHPRNFRNSFNHKFNRPPHLF</sequence>
<evidence type="ECO:0000313" key="4">
    <source>
        <dbReference type="Proteomes" id="UP001177023"/>
    </source>
</evidence>
<reference evidence="3" key="1">
    <citation type="submission" date="2023-06" db="EMBL/GenBank/DDBJ databases">
        <authorList>
            <person name="Delattre M."/>
        </authorList>
    </citation>
    <scope>NUCLEOTIDE SEQUENCE</scope>
    <source>
        <strain evidence="3">AF72</strain>
    </source>
</reference>
<feature type="compositionally biased region" description="Low complexity" evidence="2">
    <location>
        <begin position="419"/>
        <end position="428"/>
    </location>
</feature>
<evidence type="ECO:0000256" key="2">
    <source>
        <dbReference type="SAM" id="MobiDB-lite"/>
    </source>
</evidence>
<evidence type="ECO:0000256" key="1">
    <source>
        <dbReference type="SAM" id="Coils"/>
    </source>
</evidence>
<dbReference type="AlphaFoldDB" id="A0AA36D599"/>